<keyword evidence="2" id="KW-1185">Reference proteome</keyword>
<evidence type="ECO:0008006" key="3">
    <source>
        <dbReference type="Google" id="ProtNLM"/>
    </source>
</evidence>
<reference evidence="1 2" key="1">
    <citation type="submission" date="2020-09" db="EMBL/GenBank/DDBJ databases">
        <title>Genome seq and assembly of Chryseobacterium sp.</title>
        <authorList>
            <person name="Chhetri G."/>
        </authorList>
    </citation>
    <scope>NUCLEOTIDE SEQUENCE [LARGE SCALE GENOMIC DNA]</scope>
    <source>
        <strain evidence="1 2">GCR10</strain>
    </source>
</reference>
<accession>A0ABR8Z9U6</accession>
<proteinExistence type="predicted"/>
<gene>
    <name evidence="1" type="ORF">IC610_03825</name>
</gene>
<dbReference type="Proteomes" id="UP000637299">
    <property type="component" value="Unassembled WGS sequence"/>
</dbReference>
<comment type="caution">
    <text evidence="1">The sequence shown here is derived from an EMBL/GenBank/DDBJ whole genome shotgun (WGS) entry which is preliminary data.</text>
</comment>
<protein>
    <recommendedName>
        <fullName evidence="3">Type VI secretion system baseplate subunit TssK</fullName>
    </recommendedName>
</protein>
<evidence type="ECO:0000313" key="2">
    <source>
        <dbReference type="Proteomes" id="UP000637299"/>
    </source>
</evidence>
<evidence type="ECO:0000313" key="1">
    <source>
        <dbReference type="EMBL" id="MBD8081551.1"/>
    </source>
</evidence>
<dbReference type="EMBL" id="JACYFS010000001">
    <property type="protein sequence ID" value="MBD8081551.1"/>
    <property type="molecule type" value="Genomic_DNA"/>
</dbReference>
<sequence>MIQPIKHPGINWVDGMKVSQRHLNEQDNHLLDHIRDSNSIKISNYNYGLLPISNEYTDKTVFDVHNTATNDVQLTIKNCSAVTAAGYRIELRDRKVSVKSLAKFINFEENNTDGEFYILVSVNPFEKVPFGDIDADEIPPRHPYSQPNYHIELLPLQSVNQGYAGGNYLVIGKVNLKGNIAQVDSNFIPPCTSVQSHPSLLEYYNSFAKYIGNLQQYSFKIIQKSSHKNANTALAINVKNLCTTMVNTFADVYFQFRNVVPYESPIFLTEVFSKLALKIYNSTQMIVPAELEEMLNYSLEWSEIAPHTLLNQLSTVAEINYDHHNSGDHLFQIQLLMRSLDTIFSKLSELEYIGQRKENIIVTEQEVSSNSNPKRGWSVLD</sequence>
<organism evidence="1 2">
    <name type="scientific">Chryseobacterium caseinilyticum</name>
    <dbReference type="NCBI Taxonomy" id="2771428"/>
    <lineage>
        <taxon>Bacteria</taxon>
        <taxon>Pseudomonadati</taxon>
        <taxon>Bacteroidota</taxon>
        <taxon>Flavobacteriia</taxon>
        <taxon>Flavobacteriales</taxon>
        <taxon>Weeksellaceae</taxon>
        <taxon>Chryseobacterium group</taxon>
        <taxon>Chryseobacterium</taxon>
    </lineage>
</organism>
<dbReference type="RefSeq" id="WP_191735315.1">
    <property type="nucleotide sequence ID" value="NZ_JACYFS010000001.1"/>
</dbReference>
<name>A0ABR8Z9U6_9FLAO</name>